<dbReference type="Pfam" id="PF00561">
    <property type="entry name" value="Abhydrolase_1"/>
    <property type="match status" value="1"/>
</dbReference>
<sequence>MSSNAAASRPTARLPVVYHRSMEIDGVKLAYREAGPADAPVVLLLHGFPTSSHMFRHLIPALADRYHVIAPDYPGYGESGSPDRSTFDYTFANFGNLIRTLLERLHVDSYAMYVMDYGAPVGWQLFVKDPDKLTALVVQNGNAYEEGLKAFWDPIRVYWADGAAASRDALRWLVKLDTTIFQYTDGVDDKERISPDNWIHDQALLDRPGNEDIQMDVMYDYRNNVPLYPEVQRLFRKHQPPTLIVWGERDTIFPADGAHPYKRDLEDLEFHLIPTGHFVLEDRGDEVIPMIRDFLDRRIGHAKG</sequence>
<dbReference type="Proteomes" id="UP001429601">
    <property type="component" value="Unassembled WGS sequence"/>
</dbReference>
<dbReference type="PANTHER" id="PTHR42977">
    <property type="entry name" value="HYDROLASE-RELATED"/>
    <property type="match status" value="1"/>
</dbReference>
<comment type="caution">
    <text evidence="3">The sequence shown here is derived from an EMBL/GenBank/DDBJ whole genome shotgun (WGS) entry which is preliminary data.</text>
</comment>
<protein>
    <submittedName>
        <fullName evidence="3">Alpha/beta hydrolase</fullName>
    </submittedName>
</protein>
<dbReference type="PRINTS" id="PR00111">
    <property type="entry name" value="ABHYDROLASE"/>
</dbReference>
<dbReference type="EMBL" id="JAAQQR010000003">
    <property type="protein sequence ID" value="NID04625.1"/>
    <property type="molecule type" value="Genomic_DNA"/>
</dbReference>
<evidence type="ECO:0000259" key="2">
    <source>
        <dbReference type="Pfam" id="PF00561"/>
    </source>
</evidence>
<keyword evidence="1 3" id="KW-0378">Hydrolase</keyword>
<evidence type="ECO:0000313" key="4">
    <source>
        <dbReference type="Proteomes" id="UP001429601"/>
    </source>
</evidence>
<dbReference type="PRINTS" id="PR00412">
    <property type="entry name" value="EPOXHYDRLASE"/>
</dbReference>
<gene>
    <name evidence="3" type="ORF">HBF26_06990</name>
</gene>
<name>A0ABX0Q3T6_9GAMM</name>
<evidence type="ECO:0000313" key="3">
    <source>
        <dbReference type="EMBL" id="NID04625.1"/>
    </source>
</evidence>
<keyword evidence="4" id="KW-1185">Reference proteome</keyword>
<feature type="domain" description="AB hydrolase-1" evidence="2">
    <location>
        <begin position="40"/>
        <end position="282"/>
    </location>
</feature>
<reference evidence="3 4" key="1">
    <citation type="journal article" date="2011" name="Curr. Microbiol.">
        <title>Luteibacter jiangsuensis sp. nov.: a methamidophos-degrading bacterium isolated from a methamidophos-manufacturing factory.</title>
        <authorList>
            <person name="Wang L."/>
            <person name="Wang G.L."/>
            <person name="Li S.P."/>
            <person name="Jiang J.D."/>
        </authorList>
    </citation>
    <scope>NUCLEOTIDE SEQUENCE [LARGE SCALE GENOMIC DNA]</scope>
    <source>
        <strain evidence="3 4">CGMCC 1.10133</strain>
    </source>
</reference>
<organism evidence="3 4">
    <name type="scientific">Luteibacter jiangsuensis</name>
    <dbReference type="NCBI Taxonomy" id="637577"/>
    <lineage>
        <taxon>Bacteria</taxon>
        <taxon>Pseudomonadati</taxon>
        <taxon>Pseudomonadota</taxon>
        <taxon>Gammaproteobacteria</taxon>
        <taxon>Lysobacterales</taxon>
        <taxon>Rhodanobacteraceae</taxon>
        <taxon>Luteibacter</taxon>
    </lineage>
</organism>
<evidence type="ECO:0000256" key="1">
    <source>
        <dbReference type="ARBA" id="ARBA00022801"/>
    </source>
</evidence>
<accession>A0ABX0Q3T6</accession>
<dbReference type="InterPro" id="IPR000073">
    <property type="entry name" value="AB_hydrolase_1"/>
</dbReference>
<dbReference type="Gene3D" id="3.40.50.1820">
    <property type="entry name" value="alpha/beta hydrolase"/>
    <property type="match status" value="1"/>
</dbReference>
<dbReference type="SUPFAM" id="SSF53474">
    <property type="entry name" value="alpha/beta-Hydrolases"/>
    <property type="match status" value="1"/>
</dbReference>
<proteinExistence type="predicted"/>
<dbReference type="InterPro" id="IPR000639">
    <property type="entry name" value="Epox_hydrolase-like"/>
</dbReference>
<dbReference type="GO" id="GO:0016787">
    <property type="term" value="F:hydrolase activity"/>
    <property type="evidence" value="ECO:0007669"/>
    <property type="project" value="UniProtKB-KW"/>
</dbReference>
<dbReference type="InterPro" id="IPR051340">
    <property type="entry name" value="Haloalkane_dehalogenase"/>
</dbReference>
<dbReference type="PANTHER" id="PTHR42977:SF3">
    <property type="entry name" value="AB HYDROLASE-1 DOMAIN-CONTAINING PROTEIN"/>
    <property type="match status" value="1"/>
</dbReference>
<dbReference type="InterPro" id="IPR029058">
    <property type="entry name" value="AB_hydrolase_fold"/>
</dbReference>
<dbReference type="RefSeq" id="WP_167124484.1">
    <property type="nucleotide sequence ID" value="NZ_JAAQQR010000003.1"/>
</dbReference>